<evidence type="ECO:0000313" key="9">
    <source>
        <dbReference type="Proteomes" id="UP001163115"/>
    </source>
</evidence>
<protein>
    <submittedName>
        <fullName evidence="8">MFS transporter</fullName>
    </submittedName>
</protein>
<evidence type="ECO:0000313" key="8">
    <source>
        <dbReference type="EMBL" id="WAJ25414.1"/>
    </source>
</evidence>
<feature type="transmembrane region" description="Helical" evidence="6">
    <location>
        <begin position="264"/>
        <end position="283"/>
    </location>
</feature>
<feature type="transmembrane region" description="Helical" evidence="6">
    <location>
        <begin position="156"/>
        <end position="176"/>
    </location>
</feature>
<feature type="transmembrane region" description="Helical" evidence="6">
    <location>
        <begin position="93"/>
        <end position="114"/>
    </location>
</feature>
<feature type="transmembrane region" description="Helical" evidence="6">
    <location>
        <begin position="351"/>
        <end position="372"/>
    </location>
</feature>
<feature type="transmembrane region" description="Helical" evidence="6">
    <location>
        <begin position="134"/>
        <end position="150"/>
    </location>
</feature>
<dbReference type="Pfam" id="PF07690">
    <property type="entry name" value="MFS_1"/>
    <property type="match status" value="1"/>
</dbReference>
<feature type="transmembrane region" description="Helical" evidence="6">
    <location>
        <begin position="39"/>
        <end position="56"/>
    </location>
</feature>
<feature type="domain" description="Major facilitator superfamily (MFS) profile" evidence="7">
    <location>
        <begin position="2"/>
        <end position="376"/>
    </location>
</feature>
<feature type="transmembrane region" description="Helical" evidence="6">
    <location>
        <begin position="68"/>
        <end position="87"/>
    </location>
</feature>
<dbReference type="Proteomes" id="UP001163115">
    <property type="component" value="Chromosome"/>
</dbReference>
<comment type="subcellular location">
    <subcellularLocation>
        <location evidence="1">Cell membrane</location>
        <topology evidence="1">Multi-pass membrane protein</topology>
    </subcellularLocation>
</comment>
<evidence type="ECO:0000256" key="5">
    <source>
        <dbReference type="ARBA" id="ARBA00023136"/>
    </source>
</evidence>
<dbReference type="PROSITE" id="PS50850">
    <property type="entry name" value="MFS"/>
    <property type="match status" value="1"/>
</dbReference>
<dbReference type="PANTHER" id="PTHR23518:SF2">
    <property type="entry name" value="MAJOR FACILITATOR SUPERFAMILY TRANSPORTER"/>
    <property type="match status" value="1"/>
</dbReference>
<reference evidence="8" key="1">
    <citation type="submission" date="2022-11" db="EMBL/GenBank/DDBJ databases">
        <title>Lacrimispora xylanolytica sy1, complete genome.</title>
        <authorList>
            <person name="Choi S."/>
        </authorList>
    </citation>
    <scope>NUCLEOTIDE SEQUENCE</scope>
    <source>
        <strain evidence="8">Sy1</strain>
    </source>
</reference>
<gene>
    <name evidence="8" type="ORF">OW255_07860</name>
</gene>
<keyword evidence="3 6" id="KW-0812">Transmembrane</keyword>
<evidence type="ECO:0000259" key="7">
    <source>
        <dbReference type="PROSITE" id="PS50850"/>
    </source>
</evidence>
<feature type="transmembrane region" description="Helical" evidence="6">
    <location>
        <begin position="234"/>
        <end position="252"/>
    </location>
</feature>
<dbReference type="InterPro" id="IPR036259">
    <property type="entry name" value="MFS_trans_sf"/>
</dbReference>
<dbReference type="RefSeq" id="WP_268116297.1">
    <property type="nucleotide sequence ID" value="NZ_CP113524.1"/>
</dbReference>
<dbReference type="EMBL" id="CP113524">
    <property type="protein sequence ID" value="WAJ25414.1"/>
    <property type="molecule type" value="Genomic_DNA"/>
</dbReference>
<feature type="transmembrane region" description="Helical" evidence="6">
    <location>
        <begin position="7"/>
        <end position="27"/>
    </location>
</feature>
<evidence type="ECO:0000256" key="6">
    <source>
        <dbReference type="SAM" id="Phobius"/>
    </source>
</evidence>
<keyword evidence="9" id="KW-1185">Reference proteome</keyword>
<organism evidence="8 9">
    <name type="scientific">Lacrimispora xylanolytica</name>
    <dbReference type="NCBI Taxonomy" id="29375"/>
    <lineage>
        <taxon>Bacteria</taxon>
        <taxon>Bacillati</taxon>
        <taxon>Bacillota</taxon>
        <taxon>Clostridia</taxon>
        <taxon>Lachnospirales</taxon>
        <taxon>Lachnospiraceae</taxon>
        <taxon>Lacrimispora</taxon>
    </lineage>
</organism>
<feature type="transmembrane region" description="Helical" evidence="6">
    <location>
        <begin position="201"/>
        <end position="222"/>
    </location>
</feature>
<evidence type="ECO:0000256" key="1">
    <source>
        <dbReference type="ARBA" id="ARBA00004651"/>
    </source>
</evidence>
<dbReference type="PANTHER" id="PTHR23518">
    <property type="entry name" value="C-METHYLTRANSFERASE"/>
    <property type="match status" value="1"/>
</dbReference>
<evidence type="ECO:0000256" key="4">
    <source>
        <dbReference type="ARBA" id="ARBA00022989"/>
    </source>
</evidence>
<dbReference type="SUPFAM" id="SSF103473">
    <property type="entry name" value="MFS general substrate transporter"/>
    <property type="match status" value="1"/>
</dbReference>
<accession>A0ABY7AGA5</accession>
<proteinExistence type="predicted"/>
<keyword evidence="4 6" id="KW-1133">Transmembrane helix</keyword>
<feature type="transmembrane region" description="Helical" evidence="6">
    <location>
        <begin position="323"/>
        <end position="345"/>
    </location>
</feature>
<dbReference type="InterPro" id="IPR020846">
    <property type="entry name" value="MFS_dom"/>
</dbReference>
<keyword evidence="5 6" id="KW-0472">Membrane</keyword>
<name>A0ABY7AGA5_9FIRM</name>
<dbReference type="Gene3D" id="1.20.1250.20">
    <property type="entry name" value="MFS general substrate transporter like domains"/>
    <property type="match status" value="1"/>
</dbReference>
<sequence length="378" mass="42181">MRYRKLAVPVMLVSLPVIMFEGLFPLYTKQLGYSTFQMTIFYSAFALAGLVMRFFMGKLSDKYTRRRVFLFAVLLYAAAYISLSGAVSMPHIMAARFIQGAAGILLTLSVVGVITDENDKFAQTMGRFDSNRNLGGMIGVGLCFLIFTNYDLLSGWNIFFLCCFGASLSAYLYSLVKVRKQEKANVPRKAKVVFSVEKKKLWIFNLFFCLFASMTGVLLIPYVTAAFDLGMESLISVFFFPMVVSSFAGPHLGRLGDTFGYRRVMILSAFLLALIAILVPMIHTPDSFTIIWTLYVLSISALDYSMDALFVQGIEEHVIGDYYGKYAFGSNIGHILGPLAGGYLFDHLGISTPYITFSVCMLFFAAACIRYMPKGNRT</sequence>
<feature type="transmembrane region" description="Helical" evidence="6">
    <location>
        <begin position="289"/>
        <end position="311"/>
    </location>
</feature>
<evidence type="ECO:0000256" key="3">
    <source>
        <dbReference type="ARBA" id="ARBA00022692"/>
    </source>
</evidence>
<evidence type="ECO:0000256" key="2">
    <source>
        <dbReference type="ARBA" id="ARBA00022448"/>
    </source>
</evidence>
<dbReference type="InterPro" id="IPR011701">
    <property type="entry name" value="MFS"/>
</dbReference>
<keyword evidence="2" id="KW-0813">Transport</keyword>